<dbReference type="InterPro" id="IPR012291">
    <property type="entry name" value="CBM2_carb-bd_dom_sf"/>
</dbReference>
<evidence type="ECO:0000256" key="2">
    <source>
        <dbReference type="SAM" id="Phobius"/>
    </source>
</evidence>
<evidence type="ECO:0000313" key="5">
    <source>
        <dbReference type="Proteomes" id="UP000681340"/>
    </source>
</evidence>
<evidence type="ECO:0000256" key="1">
    <source>
        <dbReference type="SAM" id="MobiDB-lite"/>
    </source>
</evidence>
<feature type="transmembrane region" description="Helical" evidence="2">
    <location>
        <begin position="70"/>
        <end position="91"/>
    </location>
</feature>
<comment type="caution">
    <text evidence="4">The sequence shown here is derived from an EMBL/GenBank/DDBJ whole genome shotgun (WGS) entry which is preliminary data.</text>
</comment>
<dbReference type="GO" id="GO:0030247">
    <property type="term" value="F:polysaccharide binding"/>
    <property type="evidence" value="ECO:0007669"/>
    <property type="project" value="UniProtKB-UniRule"/>
</dbReference>
<keyword evidence="2" id="KW-0812">Transmembrane</keyword>
<dbReference type="Gene3D" id="2.60.40.290">
    <property type="match status" value="1"/>
</dbReference>
<keyword evidence="5" id="KW-1185">Reference proteome</keyword>
<keyword evidence="2" id="KW-1133">Transmembrane helix</keyword>
<organism evidence="4 5">
    <name type="scientific">Actinoplanes auranticolor</name>
    <dbReference type="NCBI Taxonomy" id="47988"/>
    <lineage>
        <taxon>Bacteria</taxon>
        <taxon>Bacillati</taxon>
        <taxon>Actinomycetota</taxon>
        <taxon>Actinomycetes</taxon>
        <taxon>Micromonosporales</taxon>
        <taxon>Micromonosporaceae</taxon>
        <taxon>Actinoplanes</taxon>
    </lineage>
</organism>
<evidence type="ECO:0000313" key="4">
    <source>
        <dbReference type="EMBL" id="GIM71637.1"/>
    </source>
</evidence>
<keyword evidence="2" id="KW-0472">Membrane</keyword>
<feature type="compositionally biased region" description="Low complexity" evidence="1">
    <location>
        <begin position="114"/>
        <end position="127"/>
    </location>
</feature>
<dbReference type="InterPro" id="IPR001919">
    <property type="entry name" value="CBD2"/>
</dbReference>
<dbReference type="EMBL" id="BOQL01000037">
    <property type="protein sequence ID" value="GIM71637.1"/>
    <property type="molecule type" value="Genomic_DNA"/>
</dbReference>
<protein>
    <recommendedName>
        <fullName evidence="3">CBM2 domain-containing protein</fullName>
    </recommendedName>
</protein>
<dbReference type="RefSeq" id="WP_246595377.1">
    <property type="nucleotide sequence ID" value="NZ_BAABEA010000005.1"/>
</dbReference>
<feature type="domain" description="CBM2" evidence="3">
    <location>
        <begin position="186"/>
        <end position="295"/>
    </location>
</feature>
<evidence type="ECO:0000259" key="3">
    <source>
        <dbReference type="PROSITE" id="PS51173"/>
    </source>
</evidence>
<reference evidence="4" key="1">
    <citation type="submission" date="2021-03" db="EMBL/GenBank/DDBJ databases">
        <title>Whole genome shotgun sequence of Actinoplanes auranticolor NBRC 12245.</title>
        <authorList>
            <person name="Komaki H."/>
            <person name="Tamura T."/>
        </authorList>
    </citation>
    <scope>NUCLEOTIDE SEQUENCE</scope>
    <source>
        <strain evidence="4">NBRC 12245</strain>
    </source>
</reference>
<name>A0A919VPZ1_9ACTN</name>
<dbReference type="InterPro" id="IPR008965">
    <property type="entry name" value="CBM2/CBM3_carb-bd_dom_sf"/>
</dbReference>
<dbReference type="GO" id="GO:0004553">
    <property type="term" value="F:hydrolase activity, hydrolyzing O-glycosyl compounds"/>
    <property type="evidence" value="ECO:0007669"/>
    <property type="project" value="InterPro"/>
</dbReference>
<accession>A0A919VPZ1</accession>
<feature type="compositionally biased region" description="Low complexity" evidence="1">
    <location>
        <begin position="136"/>
        <end position="155"/>
    </location>
</feature>
<feature type="region of interest" description="Disordered" evidence="1">
    <location>
        <begin position="94"/>
        <end position="177"/>
    </location>
</feature>
<dbReference type="AlphaFoldDB" id="A0A919VPZ1"/>
<dbReference type="GO" id="GO:0005975">
    <property type="term" value="P:carbohydrate metabolic process"/>
    <property type="evidence" value="ECO:0007669"/>
    <property type="project" value="InterPro"/>
</dbReference>
<proteinExistence type="predicted"/>
<dbReference type="Pfam" id="PF00553">
    <property type="entry name" value="CBM_2"/>
    <property type="match status" value="1"/>
</dbReference>
<dbReference type="SMART" id="SM00637">
    <property type="entry name" value="CBD_II"/>
    <property type="match status" value="1"/>
</dbReference>
<dbReference type="Proteomes" id="UP000681340">
    <property type="component" value="Unassembled WGS sequence"/>
</dbReference>
<feature type="region of interest" description="Disordered" evidence="1">
    <location>
        <begin position="25"/>
        <end position="47"/>
    </location>
</feature>
<dbReference type="PROSITE" id="PS51173">
    <property type="entry name" value="CBM2"/>
    <property type="match status" value="1"/>
</dbReference>
<gene>
    <name evidence="4" type="ORF">Aau02nite_47010</name>
</gene>
<dbReference type="SUPFAM" id="SSF49384">
    <property type="entry name" value="Carbohydrate-binding domain"/>
    <property type="match status" value="1"/>
</dbReference>
<sequence length="295" mass="29063">MTENPRPRPSRGVMGYVAELQQFDPVPPYADEPATAGPVLPAAPAPSPPRAVPAPIVSHIRQQSQRRIRFAIIAAAAVVILAGFGLGYAALSGPAGSPRAQAPAAGPTPGPTGGLLPLEPALPGVEPVAERPTDPAATSTSTVAVRATRAAGTAGPLPDAVTLPGPGNPPPAATAAPTEPVMTQPVVAPPLPLTATISYVTDTAEDGLLGYAGTVRIENPGTGDVTGWRVALTVPGGNTVTATGASVAQDGETVTFTPSGEAAVPAGGSVTFSFQVAGLLAALPGGCVIDGNPCS</sequence>